<keyword evidence="2" id="KW-0677">Repeat</keyword>
<accession>A0A9P6HL19</accession>
<dbReference type="PROSITE" id="PS50294">
    <property type="entry name" value="WD_REPEATS_REGION"/>
    <property type="match status" value="1"/>
</dbReference>
<dbReference type="PROSITE" id="PS50082">
    <property type="entry name" value="WD_REPEATS_2"/>
    <property type="match status" value="1"/>
</dbReference>
<protein>
    <submittedName>
        <fullName evidence="5">WD40-repeat-containing domain protein</fullName>
    </submittedName>
</protein>
<evidence type="ECO:0000256" key="2">
    <source>
        <dbReference type="ARBA" id="ARBA00022737"/>
    </source>
</evidence>
<name>A0A9P6HL19_9AGAM</name>
<comment type="caution">
    <text evidence="5">The sequence shown here is derived from an EMBL/GenBank/DDBJ whole genome shotgun (WGS) entry which is preliminary data.</text>
</comment>
<dbReference type="Gene3D" id="2.130.10.10">
    <property type="entry name" value="YVTN repeat-like/Quinoprotein amine dehydrogenase"/>
    <property type="match status" value="1"/>
</dbReference>
<evidence type="ECO:0000256" key="1">
    <source>
        <dbReference type="ARBA" id="ARBA00022574"/>
    </source>
</evidence>
<dbReference type="SUPFAM" id="SSF50978">
    <property type="entry name" value="WD40 repeat-like"/>
    <property type="match status" value="1"/>
</dbReference>
<feature type="repeat" description="WD" evidence="3">
    <location>
        <begin position="9"/>
        <end position="50"/>
    </location>
</feature>
<organism evidence="5 6">
    <name type="scientific">Thelephora terrestris</name>
    <dbReference type="NCBI Taxonomy" id="56493"/>
    <lineage>
        <taxon>Eukaryota</taxon>
        <taxon>Fungi</taxon>
        <taxon>Dikarya</taxon>
        <taxon>Basidiomycota</taxon>
        <taxon>Agaricomycotina</taxon>
        <taxon>Agaricomycetes</taxon>
        <taxon>Thelephorales</taxon>
        <taxon>Thelephoraceae</taxon>
        <taxon>Thelephora</taxon>
    </lineage>
</organism>
<dbReference type="OrthoDB" id="3238562at2759"/>
<keyword evidence="1 3" id="KW-0853">WD repeat</keyword>
<feature type="region of interest" description="Disordered" evidence="4">
    <location>
        <begin position="324"/>
        <end position="351"/>
    </location>
</feature>
<gene>
    <name evidence="5" type="ORF">BJ322DRAFT_1105309</name>
</gene>
<dbReference type="InterPro" id="IPR015943">
    <property type="entry name" value="WD40/YVTN_repeat-like_dom_sf"/>
</dbReference>
<dbReference type="PANTHER" id="PTHR22847:SF637">
    <property type="entry name" value="WD REPEAT DOMAIN 5B"/>
    <property type="match status" value="1"/>
</dbReference>
<evidence type="ECO:0000313" key="5">
    <source>
        <dbReference type="EMBL" id="KAF9789458.1"/>
    </source>
</evidence>
<sequence length="406" mass="44254">MPYEPTATLSGHTDSVRVLRFSPHGNYLASGGDDGLILVFSTDTWRMVAKIVNVSPVTALLWHSAFPKTIMCGFHSGAVVTICLDSGDRDVAGRKIWTDTFNGPIKCVTSHPFGKTFAIAHGGDVTLLDQTTISTWENLRKLPDPPEFSRNLPSPSVRATHFTRNDRIIVCYLDHGIVCWDLATLGVLWRIRPRTCNIGYSAISPDEKHLAVSNLFDGLDWYSFTEHKLSHSVPCPINLQNNVPIPVRFGADGGIIIVGGSSGNVRILDSMTAETMQTLSHDGDFIQALDYYTAEDVSTIATGVSELGTKTTVKIWKSVEEAVPQEFPPPGSREVPPPGSREVPPPGSRKVETKHRSYLQVVIPILTVLLATVYHLSVTGSQVALQEKFGARLSAWRGGESGPEVA</sequence>
<reference evidence="5" key="1">
    <citation type="journal article" date="2020" name="Nat. Commun.">
        <title>Large-scale genome sequencing of mycorrhizal fungi provides insights into the early evolution of symbiotic traits.</title>
        <authorList>
            <person name="Miyauchi S."/>
            <person name="Kiss E."/>
            <person name="Kuo A."/>
            <person name="Drula E."/>
            <person name="Kohler A."/>
            <person name="Sanchez-Garcia M."/>
            <person name="Morin E."/>
            <person name="Andreopoulos B."/>
            <person name="Barry K.W."/>
            <person name="Bonito G."/>
            <person name="Buee M."/>
            <person name="Carver A."/>
            <person name="Chen C."/>
            <person name="Cichocki N."/>
            <person name="Clum A."/>
            <person name="Culley D."/>
            <person name="Crous P.W."/>
            <person name="Fauchery L."/>
            <person name="Girlanda M."/>
            <person name="Hayes R.D."/>
            <person name="Keri Z."/>
            <person name="LaButti K."/>
            <person name="Lipzen A."/>
            <person name="Lombard V."/>
            <person name="Magnuson J."/>
            <person name="Maillard F."/>
            <person name="Murat C."/>
            <person name="Nolan M."/>
            <person name="Ohm R.A."/>
            <person name="Pangilinan J."/>
            <person name="Pereira M.F."/>
            <person name="Perotto S."/>
            <person name="Peter M."/>
            <person name="Pfister S."/>
            <person name="Riley R."/>
            <person name="Sitrit Y."/>
            <person name="Stielow J.B."/>
            <person name="Szollosi G."/>
            <person name="Zifcakova L."/>
            <person name="Stursova M."/>
            <person name="Spatafora J.W."/>
            <person name="Tedersoo L."/>
            <person name="Vaario L.M."/>
            <person name="Yamada A."/>
            <person name="Yan M."/>
            <person name="Wang P."/>
            <person name="Xu J."/>
            <person name="Bruns T."/>
            <person name="Baldrian P."/>
            <person name="Vilgalys R."/>
            <person name="Dunand C."/>
            <person name="Henrissat B."/>
            <person name="Grigoriev I.V."/>
            <person name="Hibbett D."/>
            <person name="Nagy L.G."/>
            <person name="Martin F.M."/>
        </authorList>
    </citation>
    <scope>NUCLEOTIDE SEQUENCE</scope>
    <source>
        <strain evidence="5">UH-Tt-Lm1</strain>
    </source>
</reference>
<dbReference type="EMBL" id="WIUZ02000003">
    <property type="protein sequence ID" value="KAF9789458.1"/>
    <property type="molecule type" value="Genomic_DNA"/>
</dbReference>
<dbReference type="SMART" id="SM00320">
    <property type="entry name" value="WD40"/>
    <property type="match status" value="4"/>
</dbReference>
<evidence type="ECO:0000313" key="6">
    <source>
        <dbReference type="Proteomes" id="UP000736335"/>
    </source>
</evidence>
<dbReference type="Pfam" id="PF00400">
    <property type="entry name" value="WD40"/>
    <property type="match status" value="1"/>
</dbReference>
<feature type="compositionally biased region" description="Pro residues" evidence="4">
    <location>
        <begin position="326"/>
        <end position="347"/>
    </location>
</feature>
<evidence type="ECO:0000256" key="4">
    <source>
        <dbReference type="SAM" id="MobiDB-lite"/>
    </source>
</evidence>
<dbReference type="PANTHER" id="PTHR22847">
    <property type="entry name" value="WD40 REPEAT PROTEIN"/>
    <property type="match status" value="1"/>
</dbReference>
<dbReference type="Proteomes" id="UP000736335">
    <property type="component" value="Unassembled WGS sequence"/>
</dbReference>
<dbReference type="GO" id="GO:1990234">
    <property type="term" value="C:transferase complex"/>
    <property type="evidence" value="ECO:0007669"/>
    <property type="project" value="UniProtKB-ARBA"/>
</dbReference>
<proteinExistence type="predicted"/>
<evidence type="ECO:0000256" key="3">
    <source>
        <dbReference type="PROSITE-ProRule" id="PRU00221"/>
    </source>
</evidence>
<keyword evidence="6" id="KW-1185">Reference proteome</keyword>
<dbReference type="AlphaFoldDB" id="A0A9P6HL19"/>
<dbReference type="InterPro" id="IPR036322">
    <property type="entry name" value="WD40_repeat_dom_sf"/>
</dbReference>
<reference evidence="5" key="2">
    <citation type="submission" date="2020-11" db="EMBL/GenBank/DDBJ databases">
        <authorList>
            <consortium name="DOE Joint Genome Institute"/>
            <person name="Kuo A."/>
            <person name="Miyauchi S."/>
            <person name="Kiss E."/>
            <person name="Drula E."/>
            <person name="Kohler A."/>
            <person name="Sanchez-Garcia M."/>
            <person name="Andreopoulos B."/>
            <person name="Barry K.W."/>
            <person name="Bonito G."/>
            <person name="Buee M."/>
            <person name="Carver A."/>
            <person name="Chen C."/>
            <person name="Cichocki N."/>
            <person name="Clum A."/>
            <person name="Culley D."/>
            <person name="Crous P.W."/>
            <person name="Fauchery L."/>
            <person name="Girlanda M."/>
            <person name="Hayes R."/>
            <person name="Keri Z."/>
            <person name="Labutti K."/>
            <person name="Lipzen A."/>
            <person name="Lombard V."/>
            <person name="Magnuson J."/>
            <person name="Maillard F."/>
            <person name="Morin E."/>
            <person name="Murat C."/>
            <person name="Nolan M."/>
            <person name="Ohm R."/>
            <person name="Pangilinan J."/>
            <person name="Pereira M."/>
            <person name="Perotto S."/>
            <person name="Peter M."/>
            <person name="Riley R."/>
            <person name="Sitrit Y."/>
            <person name="Stielow B."/>
            <person name="Szollosi G."/>
            <person name="Zifcakova L."/>
            <person name="Stursova M."/>
            <person name="Spatafora J.W."/>
            <person name="Tedersoo L."/>
            <person name="Vaario L.-M."/>
            <person name="Yamada A."/>
            <person name="Yan M."/>
            <person name="Wang P."/>
            <person name="Xu J."/>
            <person name="Bruns T."/>
            <person name="Baldrian P."/>
            <person name="Vilgalys R."/>
            <person name="Henrissat B."/>
            <person name="Grigoriev I.V."/>
            <person name="Hibbett D."/>
            <person name="Nagy L.G."/>
            <person name="Martin F.M."/>
        </authorList>
    </citation>
    <scope>NUCLEOTIDE SEQUENCE</scope>
    <source>
        <strain evidence="5">UH-Tt-Lm1</strain>
    </source>
</reference>
<dbReference type="InterPro" id="IPR001680">
    <property type="entry name" value="WD40_rpt"/>
</dbReference>